<proteinExistence type="predicted"/>
<dbReference type="GO" id="GO:0000226">
    <property type="term" value="P:microtubule cytoskeleton organization"/>
    <property type="evidence" value="ECO:0007669"/>
    <property type="project" value="TreeGrafter"/>
</dbReference>
<dbReference type="InterPro" id="IPR029357">
    <property type="entry name" value="SPATA7"/>
</dbReference>
<dbReference type="KEGG" id="asn:112551021"/>
<dbReference type="InParanoid" id="A0A3Q0H0T0"/>
<feature type="region of interest" description="Disordered" evidence="1">
    <location>
        <begin position="98"/>
        <end position="118"/>
    </location>
</feature>
<accession>A0A3Q0H0T0</accession>
<dbReference type="RefSeq" id="XP_025065342.1">
    <property type="nucleotide sequence ID" value="XM_025209557.1"/>
</dbReference>
<dbReference type="GO" id="GO:0036064">
    <property type="term" value="C:ciliary basal body"/>
    <property type="evidence" value="ECO:0007669"/>
    <property type="project" value="TreeGrafter"/>
</dbReference>
<sequence length="118" mass="13993">MNWAVASSRLLYKSIRITDHELRFIKPQTPHSPSSQLQEKEEELKYLQFLQEVTNDILIRSCYHKEALDVLLRMHIRSRRHDLDEVKMRKLFQDLKEELNSSTNQPDPSISYNGIIAQ</sequence>
<keyword evidence="2" id="KW-1185">Reference proteome</keyword>
<dbReference type="GO" id="GO:0045494">
    <property type="term" value="P:photoreceptor cell maintenance"/>
    <property type="evidence" value="ECO:0007669"/>
    <property type="project" value="TreeGrafter"/>
</dbReference>
<protein>
    <submittedName>
        <fullName evidence="3">Spermatogenesis-associated protein 7 homolog</fullName>
    </submittedName>
</protein>
<name>A0A3Q0H0T0_ALLSI</name>
<dbReference type="PANTHER" id="PTHR14917:SF3">
    <property type="entry name" value="SPERMATOGENESIS ASSOCIATED 7"/>
    <property type="match status" value="1"/>
</dbReference>
<reference evidence="3" key="1">
    <citation type="submission" date="2025-08" db="UniProtKB">
        <authorList>
            <consortium name="RefSeq"/>
        </authorList>
    </citation>
    <scope>IDENTIFICATION</scope>
</reference>
<feature type="compositionally biased region" description="Polar residues" evidence="1">
    <location>
        <begin position="100"/>
        <end position="112"/>
    </location>
</feature>
<organism evidence="2 3">
    <name type="scientific">Alligator sinensis</name>
    <name type="common">Chinese alligator</name>
    <dbReference type="NCBI Taxonomy" id="38654"/>
    <lineage>
        <taxon>Eukaryota</taxon>
        <taxon>Metazoa</taxon>
        <taxon>Chordata</taxon>
        <taxon>Craniata</taxon>
        <taxon>Vertebrata</taxon>
        <taxon>Euteleostomi</taxon>
        <taxon>Archelosauria</taxon>
        <taxon>Archosauria</taxon>
        <taxon>Crocodylia</taxon>
        <taxon>Alligatoridae</taxon>
        <taxon>Alligatorinae</taxon>
        <taxon>Alligator</taxon>
    </lineage>
</organism>
<dbReference type="GO" id="GO:0005930">
    <property type="term" value="C:axoneme"/>
    <property type="evidence" value="ECO:0007669"/>
    <property type="project" value="TreeGrafter"/>
</dbReference>
<gene>
    <name evidence="3" type="primary">LOC112551021</name>
</gene>
<dbReference type="GO" id="GO:0120206">
    <property type="term" value="C:photoreceptor distal connecting cilium"/>
    <property type="evidence" value="ECO:0007669"/>
    <property type="project" value="TreeGrafter"/>
</dbReference>
<dbReference type="PANTHER" id="PTHR14917">
    <property type="entry name" value="SPERMATOGENESIS-ASSOCIATED PROTEIN 7"/>
    <property type="match status" value="1"/>
</dbReference>
<dbReference type="GeneID" id="112551021"/>
<dbReference type="Proteomes" id="UP000189705">
    <property type="component" value="Unplaced"/>
</dbReference>
<dbReference type="AlphaFoldDB" id="A0A3Q0H0T0"/>
<dbReference type="GO" id="GO:0120200">
    <property type="term" value="C:rod photoreceptor outer segment"/>
    <property type="evidence" value="ECO:0007669"/>
    <property type="project" value="TreeGrafter"/>
</dbReference>
<evidence type="ECO:0000313" key="3">
    <source>
        <dbReference type="RefSeq" id="XP_025065342.1"/>
    </source>
</evidence>
<evidence type="ECO:0000313" key="2">
    <source>
        <dbReference type="Proteomes" id="UP000189705"/>
    </source>
</evidence>
<evidence type="ECO:0000256" key="1">
    <source>
        <dbReference type="SAM" id="MobiDB-lite"/>
    </source>
</evidence>
<dbReference type="Pfam" id="PF15244">
    <property type="entry name" value="HSD3"/>
    <property type="match status" value="1"/>
</dbReference>